<dbReference type="Pfam" id="PF05995">
    <property type="entry name" value="CDO_I"/>
    <property type="match status" value="1"/>
</dbReference>
<evidence type="ECO:0000256" key="7">
    <source>
        <dbReference type="PIRSR" id="PIRSR610300-51"/>
    </source>
</evidence>
<comment type="similarity">
    <text evidence="1">Belongs to the cysteine dioxygenase family.</text>
</comment>
<evidence type="ECO:0000256" key="2">
    <source>
        <dbReference type="ARBA" id="ARBA00022723"/>
    </source>
</evidence>
<dbReference type="AlphaFoldDB" id="A0A839E462"/>
<organism evidence="8 9">
    <name type="scientific">Halosaccharopolyspora lacisalsi</name>
    <dbReference type="NCBI Taxonomy" id="1000566"/>
    <lineage>
        <taxon>Bacteria</taxon>
        <taxon>Bacillati</taxon>
        <taxon>Actinomycetota</taxon>
        <taxon>Actinomycetes</taxon>
        <taxon>Pseudonocardiales</taxon>
        <taxon>Pseudonocardiaceae</taxon>
        <taxon>Halosaccharopolyspora</taxon>
    </lineage>
</organism>
<feature type="cross-link" description="3'-(S-cysteinyl)-tyrosine (Cys-Tyr)" evidence="6">
    <location>
        <begin position="94"/>
        <end position="156"/>
    </location>
</feature>
<dbReference type="EMBL" id="JACGWZ010000008">
    <property type="protein sequence ID" value="MBA8827366.1"/>
    <property type="molecule type" value="Genomic_DNA"/>
</dbReference>
<keyword evidence="4" id="KW-0560">Oxidoreductase</keyword>
<keyword evidence="9" id="KW-1185">Reference proteome</keyword>
<dbReference type="InterPro" id="IPR014710">
    <property type="entry name" value="RmlC-like_jellyroll"/>
</dbReference>
<dbReference type="GO" id="GO:0008198">
    <property type="term" value="F:ferrous iron binding"/>
    <property type="evidence" value="ECO:0007669"/>
    <property type="project" value="TreeGrafter"/>
</dbReference>
<feature type="binding site" evidence="7">
    <location>
        <position position="140"/>
    </location>
    <ligand>
        <name>Fe cation</name>
        <dbReference type="ChEBI" id="CHEBI:24875"/>
        <note>catalytic</note>
    </ligand>
</feature>
<protein>
    <submittedName>
        <fullName evidence="8">Putative metal-dependent enzyme (Double-stranded beta helix superfamily)</fullName>
    </submittedName>
</protein>
<name>A0A839E462_9PSEU</name>
<keyword evidence="3" id="KW-0223">Dioxygenase</keyword>
<sequence length="177" mass="19570">MTTVESTRLIELTDSIRERVRRGESQARTAELVEDALSPFLSEPGLLREDQRRGDSSRYVQHVLHVEPDGGFSVVALVWLPGQETPVHDHVAWCVTGVYEGTETEQRYELRDADSHLVPVQEVTNERGSVCGFAPPGDIHLVRNSGTAKAISIHVYGADIGSLGTSVRRHYDLPVLS</sequence>
<keyword evidence="5 7" id="KW-0408">Iron</keyword>
<dbReference type="CDD" id="cd10548">
    <property type="entry name" value="cupin_CDO"/>
    <property type="match status" value="1"/>
</dbReference>
<proteinExistence type="inferred from homology"/>
<accession>A0A839E462</accession>
<evidence type="ECO:0000256" key="5">
    <source>
        <dbReference type="ARBA" id="ARBA00023004"/>
    </source>
</evidence>
<comment type="caution">
    <text evidence="8">The sequence shown here is derived from an EMBL/GenBank/DDBJ whole genome shotgun (WGS) entry which is preliminary data.</text>
</comment>
<dbReference type="InterPro" id="IPR011051">
    <property type="entry name" value="RmlC_Cupin_sf"/>
</dbReference>
<reference evidence="8 9" key="1">
    <citation type="submission" date="2020-07" db="EMBL/GenBank/DDBJ databases">
        <title>Sequencing the genomes of 1000 actinobacteria strains.</title>
        <authorList>
            <person name="Klenk H.-P."/>
        </authorList>
    </citation>
    <scope>NUCLEOTIDE SEQUENCE [LARGE SCALE GENOMIC DNA]</scope>
    <source>
        <strain evidence="8 9">DSM 45975</strain>
    </source>
</reference>
<dbReference type="RefSeq" id="WP_182546561.1">
    <property type="nucleotide sequence ID" value="NZ_JACGWZ010000008.1"/>
</dbReference>
<dbReference type="SUPFAM" id="SSF51182">
    <property type="entry name" value="RmlC-like cupins"/>
    <property type="match status" value="1"/>
</dbReference>
<dbReference type="PANTHER" id="PTHR12918">
    <property type="entry name" value="CYSTEINE DIOXYGENASE"/>
    <property type="match status" value="1"/>
</dbReference>
<keyword evidence="2 7" id="KW-0479">Metal-binding</keyword>
<dbReference type="PANTHER" id="PTHR12918:SF1">
    <property type="entry name" value="CYSTEINE DIOXYGENASE TYPE 1"/>
    <property type="match status" value="1"/>
</dbReference>
<dbReference type="InterPro" id="IPR010300">
    <property type="entry name" value="CDO_1"/>
</dbReference>
<evidence type="ECO:0000256" key="1">
    <source>
        <dbReference type="ARBA" id="ARBA00006622"/>
    </source>
</evidence>
<evidence type="ECO:0000256" key="3">
    <source>
        <dbReference type="ARBA" id="ARBA00022964"/>
    </source>
</evidence>
<evidence type="ECO:0000256" key="6">
    <source>
        <dbReference type="PIRSR" id="PIRSR610300-50"/>
    </source>
</evidence>
<feature type="binding site" evidence="7">
    <location>
        <position position="90"/>
    </location>
    <ligand>
        <name>Fe cation</name>
        <dbReference type="ChEBI" id="CHEBI:24875"/>
        <note>catalytic</note>
    </ligand>
</feature>
<evidence type="ECO:0000313" key="8">
    <source>
        <dbReference type="EMBL" id="MBA8827366.1"/>
    </source>
</evidence>
<evidence type="ECO:0000313" key="9">
    <source>
        <dbReference type="Proteomes" id="UP000569329"/>
    </source>
</evidence>
<dbReference type="GO" id="GO:0016702">
    <property type="term" value="F:oxidoreductase activity, acting on single donors with incorporation of molecular oxygen, incorporation of two atoms of oxygen"/>
    <property type="evidence" value="ECO:0007669"/>
    <property type="project" value="InterPro"/>
</dbReference>
<dbReference type="Proteomes" id="UP000569329">
    <property type="component" value="Unassembled WGS sequence"/>
</dbReference>
<dbReference type="Gene3D" id="2.60.120.10">
    <property type="entry name" value="Jelly Rolls"/>
    <property type="match status" value="1"/>
</dbReference>
<keyword evidence="6" id="KW-0883">Thioether bond</keyword>
<gene>
    <name evidence="8" type="ORF">FHX42_004762</name>
</gene>
<evidence type="ECO:0000256" key="4">
    <source>
        <dbReference type="ARBA" id="ARBA00023002"/>
    </source>
</evidence>
<feature type="binding site" evidence="7">
    <location>
        <position position="88"/>
    </location>
    <ligand>
        <name>Fe cation</name>
        <dbReference type="ChEBI" id="CHEBI:24875"/>
        <note>catalytic</note>
    </ligand>
</feature>